<reference evidence="1" key="2">
    <citation type="submission" date="2015-04" db="UniProtKB">
        <authorList>
            <consortium name="EnsemblPlants"/>
        </authorList>
    </citation>
    <scope>IDENTIFICATION</scope>
</reference>
<accession>A0A0D9Y2V9</accession>
<proteinExistence type="predicted"/>
<name>A0A0D9Y2V9_9ORYZ</name>
<reference evidence="1" key="3">
    <citation type="submission" date="2018-05" db="EMBL/GenBank/DDBJ databases">
        <title>OgluRS3 (Oryza glumaepatula Reference Sequence Version 3).</title>
        <authorList>
            <person name="Zhang J."/>
            <person name="Kudrna D."/>
            <person name="Lee S."/>
            <person name="Talag J."/>
            <person name="Welchert J."/>
            <person name="Wing R.A."/>
        </authorList>
    </citation>
    <scope>NUCLEOTIDE SEQUENCE [LARGE SCALE GENOMIC DNA]</scope>
</reference>
<dbReference type="Proteomes" id="UP000026961">
    <property type="component" value="Chromosome 1"/>
</dbReference>
<organism evidence="1">
    <name type="scientific">Oryza glumipatula</name>
    <dbReference type="NCBI Taxonomy" id="40148"/>
    <lineage>
        <taxon>Eukaryota</taxon>
        <taxon>Viridiplantae</taxon>
        <taxon>Streptophyta</taxon>
        <taxon>Embryophyta</taxon>
        <taxon>Tracheophyta</taxon>
        <taxon>Spermatophyta</taxon>
        <taxon>Magnoliopsida</taxon>
        <taxon>Liliopsida</taxon>
        <taxon>Poales</taxon>
        <taxon>Poaceae</taxon>
        <taxon>BOP clade</taxon>
        <taxon>Oryzoideae</taxon>
        <taxon>Oryzeae</taxon>
        <taxon>Oryzinae</taxon>
        <taxon>Oryza</taxon>
    </lineage>
</organism>
<dbReference type="EnsemblPlants" id="OGLUM01G02420.1">
    <property type="protein sequence ID" value="OGLUM01G02420.1"/>
    <property type="gene ID" value="OGLUM01G02420"/>
</dbReference>
<sequence>MLPCMNPHSMIPSTAGCANASRSTISRSSARTASSAADTSSSVIHTGRPVTASLSSASQITSPTGCVTWPCTPMPPTAAPRFCRSVTSSTYRSGVAFGSLALSTL</sequence>
<evidence type="ECO:0000313" key="1">
    <source>
        <dbReference type="EnsemblPlants" id="OGLUM01G02420.1"/>
    </source>
</evidence>
<evidence type="ECO:0000313" key="2">
    <source>
        <dbReference type="Proteomes" id="UP000026961"/>
    </source>
</evidence>
<reference evidence="1" key="1">
    <citation type="submission" date="2013-08" db="EMBL/GenBank/DDBJ databases">
        <title>Oryza genome evolution.</title>
        <authorList>
            <person name="Wing R.A."/>
            <person name="Panaud O."/>
            <person name="Oliveira A.C."/>
        </authorList>
    </citation>
    <scope>NUCLEOTIDE SEQUENCE</scope>
</reference>
<protein>
    <submittedName>
        <fullName evidence="1">Uncharacterized protein</fullName>
    </submittedName>
</protein>
<dbReference type="HOGENOM" id="CLU_2240770_0_0_1"/>
<dbReference type="Gramene" id="OGLUM01G02420.1">
    <property type="protein sequence ID" value="OGLUM01G02420.1"/>
    <property type="gene ID" value="OGLUM01G02420"/>
</dbReference>
<dbReference type="AlphaFoldDB" id="A0A0D9Y2V9"/>
<keyword evidence="2" id="KW-1185">Reference proteome</keyword>